<protein>
    <submittedName>
        <fullName evidence="4">DUF2207 domain-containing protein</fullName>
    </submittedName>
</protein>
<dbReference type="AlphaFoldDB" id="A0A6A9UVT8"/>
<feature type="domain" description="DUF2207" evidence="2">
    <location>
        <begin position="45"/>
        <end position="235"/>
    </location>
</feature>
<dbReference type="Pfam" id="PF09972">
    <property type="entry name" value="DUF2207"/>
    <property type="match status" value="1"/>
</dbReference>
<evidence type="ECO:0000313" key="4">
    <source>
        <dbReference type="EMBL" id="MVA75684.1"/>
    </source>
</evidence>
<dbReference type="InterPro" id="IPR018702">
    <property type="entry name" value="DUF2207"/>
</dbReference>
<keyword evidence="1" id="KW-0812">Transmembrane</keyword>
<feature type="transmembrane region" description="Helical" evidence="1">
    <location>
        <begin position="440"/>
        <end position="460"/>
    </location>
</feature>
<evidence type="ECO:0000313" key="5">
    <source>
        <dbReference type="Proteomes" id="UP000435304"/>
    </source>
</evidence>
<dbReference type="RefSeq" id="WP_156609209.1">
    <property type="nucleotide sequence ID" value="NZ_WPCU01000005.1"/>
</dbReference>
<keyword evidence="1" id="KW-1133">Transmembrane helix</keyword>
<feature type="transmembrane region" description="Helical" evidence="1">
    <location>
        <begin position="466"/>
        <end position="483"/>
    </location>
</feature>
<reference evidence="4 5" key="1">
    <citation type="submission" date="2019-12" db="EMBL/GenBank/DDBJ databases">
        <title>Auraticoccus cholistani sp. nov., an actinomycete isolated from soil of Cholistan desert.</title>
        <authorList>
            <person name="Cheema M.T."/>
        </authorList>
    </citation>
    <scope>NUCLEOTIDE SEQUENCE [LARGE SCALE GENOMIC DNA]</scope>
    <source>
        <strain evidence="4 5">F435</strain>
    </source>
</reference>
<evidence type="ECO:0000259" key="2">
    <source>
        <dbReference type="Pfam" id="PF09972"/>
    </source>
</evidence>
<keyword evidence="1" id="KW-0472">Membrane</keyword>
<feature type="domain" description="Predicted membrane protein YciQ-like C-terminal" evidence="3">
    <location>
        <begin position="320"/>
        <end position="543"/>
    </location>
</feature>
<comment type="caution">
    <text evidence="4">The sequence shown here is derived from an EMBL/GenBank/DDBJ whole genome shotgun (WGS) entry which is preliminary data.</text>
</comment>
<dbReference type="InterPro" id="IPR048389">
    <property type="entry name" value="YciQ-like_C"/>
</dbReference>
<gene>
    <name evidence="4" type="ORF">GC722_06545</name>
</gene>
<feature type="transmembrane region" description="Helical" evidence="1">
    <location>
        <begin position="261"/>
        <end position="281"/>
    </location>
</feature>
<dbReference type="Proteomes" id="UP000435304">
    <property type="component" value="Unassembled WGS sequence"/>
</dbReference>
<keyword evidence="5" id="KW-1185">Reference proteome</keyword>
<dbReference type="Pfam" id="PF20990">
    <property type="entry name" value="DUF2207_C"/>
    <property type="match status" value="1"/>
</dbReference>
<sequence>MTTSRSVTTRPAPLRRLLLVLLAAVALVAVPAPPLARAESSEDWRISRYHVTADVGADGTTAVTVDLDFDFGSDPGHGPLLLQPTRQRIEADPDHWRSFPIEQITAASPSGAPADLHLEHSGGVQTIRVGDEDVEVSGVQTYRISWLQRGLVTPEAVGSGLDELAWNVVGTEYEVPLSDVRVTVTGPVPPQRVECAAGEPGETSPCADARTEDRRAVFAEDLVEPGQGLTVTTGWPAGTVDAQVLLTERAHLGNTFTPTPATIGVGALLAVLGSLAAALLARRGRDERFAGITPGLSPVATATATTTTSRRRGPVAVRFTPPDGARAAEVGTVLDEVVHTHDVTAALVDLAVRGHLRIVEDPSGTEKKPVWRLERLPAPEEDLAEHERALLEGVFADGDEVALADVGFASILSATQAALYTDVVERGWFRADPRAVRTRWYVAGILLVLLGVGLALLLAFTVAWGIAGLGVVVAGVATLVLAGRAPARTAAGSALLDQALGFKLYLSTAEADQIRVEEAEQVFSRYLPYAIAFGVTDHWAKVFRDLAARGHELGTPGWYVGAHPLVFASPTFGDQLSSFSAAVSSSVTASASSGGGSGFGAGVGGGVGGGGGGGW</sequence>
<name>A0A6A9UVT8_9ACTN</name>
<organism evidence="4 5">
    <name type="scientific">Auraticoccus cholistanensis</name>
    <dbReference type="NCBI Taxonomy" id="2656650"/>
    <lineage>
        <taxon>Bacteria</taxon>
        <taxon>Bacillati</taxon>
        <taxon>Actinomycetota</taxon>
        <taxon>Actinomycetes</taxon>
        <taxon>Propionibacteriales</taxon>
        <taxon>Propionibacteriaceae</taxon>
        <taxon>Auraticoccus</taxon>
    </lineage>
</organism>
<accession>A0A6A9UVT8</accession>
<evidence type="ECO:0000256" key="1">
    <source>
        <dbReference type="SAM" id="Phobius"/>
    </source>
</evidence>
<evidence type="ECO:0000259" key="3">
    <source>
        <dbReference type="Pfam" id="PF20990"/>
    </source>
</evidence>
<dbReference type="EMBL" id="WPCU01000005">
    <property type="protein sequence ID" value="MVA75684.1"/>
    <property type="molecule type" value="Genomic_DNA"/>
</dbReference>
<proteinExistence type="predicted"/>